<sequence>MDNIVYNETRTAYLKQHSIKDFNLAKDCDQYSDSLAVVLYASNFADFRALPGKYDKEVIKAISAVLKANQMEKDEKERFQIYMIPKYDRFFDEMIMLFKLNSSQEFIDKLCTIVAKPKIRIKWELRTAGNPNAEESKVGNLEIPFKAGESLSGIQGFDFYVSKLLFNYSVMLEWQESSRSSQGHHYLRPNLEEKLWNEMLLADCTIVSSDGTENKCHRNVR</sequence>
<evidence type="ECO:0000313" key="2">
    <source>
        <dbReference type="Proteomes" id="UP001642540"/>
    </source>
</evidence>
<gene>
    <name evidence="1" type="ORF">ODALV1_LOCUS26122</name>
</gene>
<proteinExistence type="predicted"/>
<dbReference type="EMBL" id="CAXLJM020000109">
    <property type="protein sequence ID" value="CAL8135748.1"/>
    <property type="molecule type" value="Genomic_DNA"/>
</dbReference>
<organism evidence="1 2">
    <name type="scientific">Orchesella dallaii</name>
    <dbReference type="NCBI Taxonomy" id="48710"/>
    <lineage>
        <taxon>Eukaryota</taxon>
        <taxon>Metazoa</taxon>
        <taxon>Ecdysozoa</taxon>
        <taxon>Arthropoda</taxon>
        <taxon>Hexapoda</taxon>
        <taxon>Collembola</taxon>
        <taxon>Entomobryomorpha</taxon>
        <taxon>Entomobryoidea</taxon>
        <taxon>Orchesellidae</taxon>
        <taxon>Orchesellinae</taxon>
        <taxon>Orchesella</taxon>
    </lineage>
</organism>
<accession>A0ABP1RU24</accession>
<comment type="caution">
    <text evidence="1">The sequence shown here is derived from an EMBL/GenBank/DDBJ whole genome shotgun (WGS) entry which is preliminary data.</text>
</comment>
<evidence type="ECO:0000313" key="1">
    <source>
        <dbReference type="EMBL" id="CAL8135748.1"/>
    </source>
</evidence>
<protein>
    <submittedName>
        <fullName evidence="1">Uncharacterized protein</fullName>
    </submittedName>
</protein>
<dbReference type="Proteomes" id="UP001642540">
    <property type="component" value="Unassembled WGS sequence"/>
</dbReference>
<reference evidence="1 2" key="1">
    <citation type="submission" date="2024-08" db="EMBL/GenBank/DDBJ databases">
        <authorList>
            <person name="Cucini C."/>
            <person name="Frati F."/>
        </authorList>
    </citation>
    <scope>NUCLEOTIDE SEQUENCE [LARGE SCALE GENOMIC DNA]</scope>
</reference>
<name>A0ABP1RU24_9HEXA</name>
<keyword evidence="2" id="KW-1185">Reference proteome</keyword>